<protein>
    <recommendedName>
        <fullName evidence="4">Type I restriction modification DNA specificity domain-containing protein</fullName>
    </recommendedName>
</protein>
<dbReference type="Gene3D" id="3.90.220.20">
    <property type="entry name" value="DNA methylase specificity domains"/>
    <property type="match status" value="1"/>
</dbReference>
<dbReference type="GO" id="GO:0003677">
    <property type="term" value="F:DNA binding"/>
    <property type="evidence" value="ECO:0007669"/>
    <property type="project" value="UniProtKB-KW"/>
</dbReference>
<dbReference type="PANTHER" id="PTHR30408">
    <property type="entry name" value="TYPE-1 RESTRICTION ENZYME ECOKI SPECIFICITY PROTEIN"/>
    <property type="match status" value="1"/>
</dbReference>
<comment type="similarity">
    <text evidence="1">Belongs to the type-I restriction system S methylase family.</text>
</comment>
<keyword evidence="3" id="KW-0238">DNA-binding</keyword>
<dbReference type="PANTHER" id="PTHR30408:SF12">
    <property type="entry name" value="TYPE I RESTRICTION ENZYME MJAVIII SPECIFICITY SUBUNIT"/>
    <property type="match status" value="1"/>
</dbReference>
<dbReference type="InterPro" id="IPR044946">
    <property type="entry name" value="Restrct_endonuc_typeI_TRD_sf"/>
</dbReference>
<dbReference type="EMBL" id="UOFF01000312">
    <property type="protein sequence ID" value="VAW56970.1"/>
    <property type="molecule type" value="Genomic_DNA"/>
</dbReference>
<dbReference type="CDD" id="cd16961">
    <property type="entry name" value="RMtype1_S_TRD-CR_like"/>
    <property type="match status" value="1"/>
</dbReference>
<evidence type="ECO:0000256" key="2">
    <source>
        <dbReference type="ARBA" id="ARBA00022747"/>
    </source>
</evidence>
<feature type="domain" description="Type I restriction modification DNA specificity" evidence="4">
    <location>
        <begin position="46"/>
        <end position="157"/>
    </location>
</feature>
<evidence type="ECO:0000256" key="3">
    <source>
        <dbReference type="ARBA" id="ARBA00023125"/>
    </source>
</evidence>
<name>A0A3B0WWY4_9ZZZZ</name>
<dbReference type="AlphaFoldDB" id="A0A3B0WWY4"/>
<dbReference type="InterPro" id="IPR000055">
    <property type="entry name" value="Restrct_endonuc_typeI_TRD"/>
</dbReference>
<evidence type="ECO:0000259" key="4">
    <source>
        <dbReference type="Pfam" id="PF01420"/>
    </source>
</evidence>
<dbReference type="InterPro" id="IPR052021">
    <property type="entry name" value="Type-I_RS_S_subunit"/>
</dbReference>
<dbReference type="SUPFAM" id="SSF116734">
    <property type="entry name" value="DNA methylase specificity domain"/>
    <property type="match status" value="1"/>
</dbReference>
<accession>A0A3B0WWY4</accession>
<organism evidence="5">
    <name type="scientific">hydrothermal vent metagenome</name>
    <dbReference type="NCBI Taxonomy" id="652676"/>
    <lineage>
        <taxon>unclassified sequences</taxon>
        <taxon>metagenomes</taxon>
        <taxon>ecological metagenomes</taxon>
    </lineage>
</organism>
<reference evidence="5" key="1">
    <citation type="submission" date="2018-06" db="EMBL/GenBank/DDBJ databases">
        <authorList>
            <person name="Zhirakovskaya E."/>
        </authorList>
    </citation>
    <scope>NUCLEOTIDE SEQUENCE</scope>
</reference>
<keyword evidence="2" id="KW-0680">Restriction system</keyword>
<gene>
    <name evidence="5" type="ORF">MNBD_GAMMA07-845</name>
</gene>
<dbReference type="Pfam" id="PF01420">
    <property type="entry name" value="Methylase_S"/>
    <property type="match status" value="1"/>
</dbReference>
<evidence type="ECO:0000256" key="1">
    <source>
        <dbReference type="ARBA" id="ARBA00010923"/>
    </source>
</evidence>
<proteinExistence type="inferred from homology"/>
<sequence>MLLRDVADITVGYPFRGKIPEQSGTGIVAVQMKDIGSEYYVNWGNCIETELTGKKKPVWLKLGDILVAARGNSNYAALVAGVVDQLRSVASPHFFVLSNYSDKISPQYLQWFINQTPSQRYFQREAEGTLTKSIRRSVLENLPVAVPSIEKQEKIVQLHMALVHEQIVLRQLTHNAQRMMNTIVNDLIKEANQDNKAGNIFK</sequence>
<evidence type="ECO:0000313" key="5">
    <source>
        <dbReference type="EMBL" id="VAW56970.1"/>
    </source>
</evidence>
<dbReference type="GO" id="GO:0009307">
    <property type="term" value="P:DNA restriction-modification system"/>
    <property type="evidence" value="ECO:0007669"/>
    <property type="project" value="UniProtKB-KW"/>
</dbReference>